<protein>
    <recommendedName>
        <fullName evidence="4">DUF2946 domain-containing protein</fullName>
    </recommendedName>
</protein>
<evidence type="ECO:0000313" key="3">
    <source>
        <dbReference type="Proteomes" id="UP001254608"/>
    </source>
</evidence>
<keyword evidence="1" id="KW-0732">Signal</keyword>
<organism evidence="2 3">
    <name type="scientific">Banduia mediterranea</name>
    <dbReference type="NCBI Taxonomy" id="3075609"/>
    <lineage>
        <taxon>Bacteria</taxon>
        <taxon>Pseudomonadati</taxon>
        <taxon>Pseudomonadota</taxon>
        <taxon>Gammaproteobacteria</taxon>
        <taxon>Nevskiales</taxon>
        <taxon>Algiphilaceae</taxon>
        <taxon>Banduia</taxon>
    </lineage>
</organism>
<comment type="caution">
    <text evidence="2">The sequence shown here is derived from an EMBL/GenBank/DDBJ whole genome shotgun (WGS) entry which is preliminary data.</text>
</comment>
<proteinExistence type="predicted"/>
<evidence type="ECO:0000256" key="1">
    <source>
        <dbReference type="SAM" id="SignalP"/>
    </source>
</evidence>
<dbReference type="EMBL" id="JAVRIC010000018">
    <property type="protein sequence ID" value="MDT0498161.1"/>
    <property type="molecule type" value="Genomic_DNA"/>
</dbReference>
<feature type="chain" id="PRO_5047140219" description="DUF2946 domain-containing protein" evidence="1">
    <location>
        <begin position="28"/>
        <end position="128"/>
    </location>
</feature>
<dbReference type="Proteomes" id="UP001254608">
    <property type="component" value="Unassembled WGS sequence"/>
</dbReference>
<gene>
    <name evidence="2" type="ORF">RM530_12405</name>
</gene>
<accession>A0ABU2WJW5</accession>
<evidence type="ECO:0008006" key="4">
    <source>
        <dbReference type="Google" id="ProtNLM"/>
    </source>
</evidence>
<dbReference type="PROSITE" id="PS51257">
    <property type="entry name" value="PROKAR_LIPOPROTEIN"/>
    <property type="match status" value="1"/>
</dbReference>
<name>A0ABU2WJW5_9GAMM</name>
<feature type="signal peptide" evidence="1">
    <location>
        <begin position="1"/>
        <end position="27"/>
    </location>
</feature>
<keyword evidence="3" id="KW-1185">Reference proteome</keyword>
<evidence type="ECO:0000313" key="2">
    <source>
        <dbReference type="EMBL" id="MDT0498161.1"/>
    </source>
</evidence>
<reference evidence="2 3" key="1">
    <citation type="submission" date="2023-09" db="EMBL/GenBank/DDBJ databases">
        <authorList>
            <person name="Rey-Velasco X."/>
        </authorList>
    </citation>
    <scope>NUCLEOTIDE SEQUENCE [LARGE SCALE GENOMIC DNA]</scope>
    <source>
        <strain evidence="2 3">W345</strain>
    </source>
</reference>
<dbReference type="RefSeq" id="WP_311365548.1">
    <property type="nucleotide sequence ID" value="NZ_JAVRIC010000018.1"/>
</dbReference>
<sequence>MRPTRRIRLRLVLLAVLSLLFQQVALASYACSAVDMPVSNVGMAMHCDGMPMAHGQQNQALCPAHCAHQAVATQDAHAPTVPPLVMPALLPAPIVLATSPAIYAAREHTAAWRLSGIPPALRFRVLLI</sequence>